<reference evidence="1" key="1">
    <citation type="submission" date="2014-11" db="EMBL/GenBank/DDBJ databases">
        <authorList>
            <person name="Amaro Gonzalez C."/>
        </authorList>
    </citation>
    <scope>NUCLEOTIDE SEQUENCE</scope>
</reference>
<evidence type="ECO:0000313" key="1">
    <source>
        <dbReference type="EMBL" id="JAH61028.1"/>
    </source>
</evidence>
<proteinExistence type="predicted"/>
<reference evidence="1" key="2">
    <citation type="journal article" date="2015" name="Fish Shellfish Immunol.">
        <title>Early steps in the European eel (Anguilla anguilla)-Vibrio vulnificus interaction in the gills: Role of the RtxA13 toxin.</title>
        <authorList>
            <person name="Callol A."/>
            <person name="Pajuelo D."/>
            <person name="Ebbesson L."/>
            <person name="Teles M."/>
            <person name="MacKenzie S."/>
            <person name="Amaro C."/>
        </authorList>
    </citation>
    <scope>NUCLEOTIDE SEQUENCE</scope>
</reference>
<protein>
    <submittedName>
        <fullName evidence="1">Uncharacterized protein</fullName>
    </submittedName>
</protein>
<accession>A0A0E9U7U1</accession>
<organism evidence="1">
    <name type="scientific">Anguilla anguilla</name>
    <name type="common">European freshwater eel</name>
    <name type="synonym">Muraena anguilla</name>
    <dbReference type="NCBI Taxonomy" id="7936"/>
    <lineage>
        <taxon>Eukaryota</taxon>
        <taxon>Metazoa</taxon>
        <taxon>Chordata</taxon>
        <taxon>Craniata</taxon>
        <taxon>Vertebrata</taxon>
        <taxon>Euteleostomi</taxon>
        <taxon>Actinopterygii</taxon>
        <taxon>Neopterygii</taxon>
        <taxon>Teleostei</taxon>
        <taxon>Anguilliformes</taxon>
        <taxon>Anguillidae</taxon>
        <taxon>Anguilla</taxon>
    </lineage>
</organism>
<sequence>MKCEYEIEAQTVQFNLSAFTSILGEPFRKSQPFLYIVPPF</sequence>
<dbReference type="EMBL" id="GBXM01047549">
    <property type="protein sequence ID" value="JAH61028.1"/>
    <property type="molecule type" value="Transcribed_RNA"/>
</dbReference>
<name>A0A0E9U7U1_ANGAN</name>
<dbReference type="AlphaFoldDB" id="A0A0E9U7U1"/>